<organism evidence="2 3">
    <name type="scientific">Botryotinia fuckeliana (strain T4)</name>
    <name type="common">Noble rot fungus</name>
    <name type="synonym">Botrytis cinerea</name>
    <dbReference type="NCBI Taxonomy" id="999810"/>
    <lineage>
        <taxon>Eukaryota</taxon>
        <taxon>Fungi</taxon>
        <taxon>Dikarya</taxon>
        <taxon>Ascomycota</taxon>
        <taxon>Pezizomycotina</taxon>
        <taxon>Leotiomycetes</taxon>
        <taxon>Helotiales</taxon>
        <taxon>Sclerotiniaceae</taxon>
        <taxon>Botrytis</taxon>
    </lineage>
</organism>
<dbReference type="HOGENOM" id="CLU_002639_3_0_1"/>
<evidence type="ECO:0000259" key="1">
    <source>
        <dbReference type="Pfam" id="PF06985"/>
    </source>
</evidence>
<gene>
    <name evidence="2" type="ORF">BofuT4_P145110.1</name>
</gene>
<dbReference type="AlphaFoldDB" id="G2YYK5"/>
<dbReference type="PANTHER" id="PTHR33112:SF16">
    <property type="entry name" value="HETEROKARYON INCOMPATIBILITY DOMAIN-CONTAINING PROTEIN"/>
    <property type="match status" value="1"/>
</dbReference>
<accession>G2YYK5</accession>
<evidence type="ECO:0000313" key="2">
    <source>
        <dbReference type="EMBL" id="CCD56703.1"/>
    </source>
</evidence>
<reference evidence="3" key="1">
    <citation type="journal article" date="2011" name="PLoS Genet.">
        <title>Genomic analysis of the necrotrophic fungal pathogens Sclerotinia sclerotiorum and Botrytis cinerea.</title>
        <authorList>
            <person name="Amselem J."/>
            <person name="Cuomo C.A."/>
            <person name="van Kan J.A."/>
            <person name="Viaud M."/>
            <person name="Benito E.P."/>
            <person name="Couloux A."/>
            <person name="Coutinho P.M."/>
            <person name="de Vries R.P."/>
            <person name="Dyer P.S."/>
            <person name="Fillinger S."/>
            <person name="Fournier E."/>
            <person name="Gout L."/>
            <person name="Hahn M."/>
            <person name="Kohn L."/>
            <person name="Lapalu N."/>
            <person name="Plummer K.M."/>
            <person name="Pradier J.M."/>
            <person name="Quevillon E."/>
            <person name="Sharon A."/>
            <person name="Simon A."/>
            <person name="ten Have A."/>
            <person name="Tudzynski B."/>
            <person name="Tudzynski P."/>
            <person name="Wincker P."/>
            <person name="Andrew M."/>
            <person name="Anthouard V."/>
            <person name="Beever R.E."/>
            <person name="Beffa R."/>
            <person name="Benoit I."/>
            <person name="Bouzid O."/>
            <person name="Brault B."/>
            <person name="Chen Z."/>
            <person name="Choquer M."/>
            <person name="Collemare J."/>
            <person name="Cotton P."/>
            <person name="Danchin E.G."/>
            <person name="Da Silva C."/>
            <person name="Gautier A."/>
            <person name="Giraud C."/>
            <person name="Giraud T."/>
            <person name="Gonzalez C."/>
            <person name="Grossetete S."/>
            <person name="Guldener U."/>
            <person name="Henrissat B."/>
            <person name="Howlett B.J."/>
            <person name="Kodira C."/>
            <person name="Kretschmer M."/>
            <person name="Lappartient A."/>
            <person name="Leroch M."/>
            <person name="Levis C."/>
            <person name="Mauceli E."/>
            <person name="Neuveglise C."/>
            <person name="Oeser B."/>
            <person name="Pearson M."/>
            <person name="Poulain J."/>
            <person name="Poussereau N."/>
            <person name="Quesneville H."/>
            <person name="Rascle C."/>
            <person name="Schumacher J."/>
            <person name="Segurens B."/>
            <person name="Sexton A."/>
            <person name="Silva E."/>
            <person name="Sirven C."/>
            <person name="Soanes D.M."/>
            <person name="Talbot N.J."/>
            <person name="Templeton M."/>
            <person name="Yandava C."/>
            <person name="Yarden O."/>
            <person name="Zeng Q."/>
            <person name="Rollins J.A."/>
            <person name="Lebrun M.H."/>
            <person name="Dickman M."/>
        </authorList>
    </citation>
    <scope>NUCLEOTIDE SEQUENCE [LARGE SCALE GENOMIC DNA]</scope>
    <source>
        <strain evidence="3">T4</strain>
    </source>
</reference>
<dbReference type="OrthoDB" id="5125733at2759"/>
<dbReference type="InterPro" id="IPR010730">
    <property type="entry name" value="HET"/>
</dbReference>
<dbReference type="Proteomes" id="UP000008177">
    <property type="component" value="Unplaced contigs"/>
</dbReference>
<dbReference type="STRING" id="999810.G2YYK5"/>
<dbReference type="EMBL" id="FQ790361">
    <property type="protein sequence ID" value="CCD56703.1"/>
    <property type="molecule type" value="Genomic_DNA"/>
</dbReference>
<protein>
    <recommendedName>
        <fullName evidence="1">Heterokaryon incompatibility domain-containing protein</fullName>
    </recommendedName>
</protein>
<dbReference type="PANTHER" id="PTHR33112">
    <property type="entry name" value="DOMAIN PROTEIN, PUTATIVE-RELATED"/>
    <property type="match status" value="1"/>
</dbReference>
<feature type="domain" description="Heterokaryon incompatibility" evidence="1">
    <location>
        <begin position="299"/>
        <end position="446"/>
    </location>
</feature>
<dbReference type="Pfam" id="PF06985">
    <property type="entry name" value="HET"/>
    <property type="match status" value="1"/>
</dbReference>
<sequence>MDDSGNRYVNDGRDVDVAVDEYDEFGVRCGGGQISDDSHSDCLELLSDYEANSGSYAVWPIEDPQVIKEKRESKNGANTATAEILNPNLCKFCRVFFDTWSSVCEFMVETNYEATLVSAHHDSLSDLKASASGGCHLCAIFLGILHITHFGAYERDNHLLLLDELKPYRIQLWNKGVSLGGEITDDWVLSLAFWSINAGFREIQMAYANMVLDNVSDSGYWKTQSYIDTNLGQKNLEGCRLGCTEKSTGLVRTWLQNCDLNHSACRQQKEAFVLPTRLVKIDCQEIRLCISANENCSEYATLSHCWGKAEVLRLQKDNYQAFLKKIPHDKLCKTFRDAIDIARALGFSWLWIDSLCIIQGGSEDWSKEASRMATVYGFSSLNIAATAAPDGTVGCLFKRNLRYTETAKVSVKTNHQKQIYRIEDIGLYENNIVLAPLTRRAWVVQERILAPRTLHFTRSQLFWECRTNQACESYPHTLPNYLCEGPSYLPKEEYQSWTKIIDIYSSCSLTNDSDCLVAIGGVARQIQKKTGDKYYAGLWKVRIKEQLCWKVDDWSDPDGPRCSGRNTWRAPSWSWAAARQRVNVDGDGITFREAYIDVTKVDITAENDDPFGCIKSGVLTIRSKSMIIFEMKSLSGRPGPKFHELSSGNVRLIWDHKRCCLESYYKSILILPIGITNNTFKDRVMGLLLRPTLQENGQYERLGSFIFFERTEHCKIVQAMNLPQHEQFEELGLLENGGALPSEKDYISTDVDEDGITWYTISII</sequence>
<dbReference type="InParanoid" id="G2YYK5"/>
<proteinExistence type="predicted"/>
<evidence type="ECO:0000313" key="3">
    <source>
        <dbReference type="Proteomes" id="UP000008177"/>
    </source>
</evidence>
<name>G2YYK5_BOTF4</name>